<gene>
    <name evidence="1" type="ORF">H3Z74_00015</name>
</gene>
<accession>A0A7H0LJ40</accession>
<evidence type="ECO:0000313" key="1">
    <source>
        <dbReference type="EMBL" id="QNQ09693.1"/>
    </source>
</evidence>
<keyword evidence="2" id="KW-1185">Reference proteome</keyword>
<dbReference type="KEGG" id="spap:H3Z74_00015"/>
<dbReference type="AlphaFoldDB" id="A0A7H0LJ40"/>
<sequence>MILMAVLAAVTAPATDKIMVTAYDQLCVPGSPSQTVLSHADQDGWQSSGPDKPKDFDVTADRFKIFGTAILRLNARDTNVPSARFVTCGISVTTAQPDLASDVQAMLGFAPAFHFGTSANFFALRENGRWQDGSMLSGKDFAAAKAAGKFYSLLTLSHEGGACVLSFQALPITQGKAAGAP</sequence>
<protein>
    <submittedName>
        <fullName evidence="1">Uncharacterized protein</fullName>
    </submittedName>
</protein>
<dbReference type="Proteomes" id="UP000516148">
    <property type="component" value="Chromosome"/>
</dbReference>
<proteinExistence type="predicted"/>
<dbReference type="RefSeq" id="WP_187762003.1">
    <property type="nucleotide sequence ID" value="NZ_CP061038.1"/>
</dbReference>
<reference evidence="1 2" key="1">
    <citation type="submission" date="2020-09" db="EMBL/GenBank/DDBJ databases">
        <title>Sphingomonas sp., a new species isolated from pork steak.</title>
        <authorList>
            <person name="Heidler von Heilborn D."/>
        </authorList>
    </citation>
    <scope>NUCLEOTIDE SEQUENCE [LARGE SCALE GENOMIC DNA]</scope>
    <source>
        <strain evidence="2">S8-3T</strain>
    </source>
</reference>
<name>A0A7H0LJ40_9SPHN</name>
<evidence type="ECO:0000313" key="2">
    <source>
        <dbReference type="Proteomes" id="UP000516148"/>
    </source>
</evidence>
<organism evidence="1 2">
    <name type="scientific">Sphingomonas alpina</name>
    <dbReference type="NCBI Taxonomy" id="653931"/>
    <lineage>
        <taxon>Bacteria</taxon>
        <taxon>Pseudomonadati</taxon>
        <taxon>Pseudomonadota</taxon>
        <taxon>Alphaproteobacteria</taxon>
        <taxon>Sphingomonadales</taxon>
        <taxon>Sphingomonadaceae</taxon>
        <taxon>Sphingomonas</taxon>
    </lineage>
</organism>
<dbReference type="EMBL" id="CP061038">
    <property type="protein sequence ID" value="QNQ09693.1"/>
    <property type="molecule type" value="Genomic_DNA"/>
</dbReference>